<dbReference type="InterPro" id="IPR016181">
    <property type="entry name" value="Acyl_CoA_acyltransferase"/>
</dbReference>
<dbReference type="InterPro" id="IPR053225">
    <property type="entry name" value="Acyl-CoA_N-acyltransferase"/>
</dbReference>
<keyword evidence="3" id="KW-1185">Reference proteome</keyword>
<proteinExistence type="predicted"/>
<dbReference type="AlphaFoldDB" id="A0A9P0E8Q5"/>
<dbReference type="InterPro" id="IPR000182">
    <property type="entry name" value="GNAT_dom"/>
</dbReference>
<dbReference type="PROSITE" id="PS51186">
    <property type="entry name" value="GNAT"/>
    <property type="match status" value="1"/>
</dbReference>
<name>A0A9P0E8Q5_NEZVI</name>
<organism evidence="2 3">
    <name type="scientific">Nezara viridula</name>
    <name type="common">Southern green stink bug</name>
    <name type="synonym">Cimex viridulus</name>
    <dbReference type="NCBI Taxonomy" id="85310"/>
    <lineage>
        <taxon>Eukaryota</taxon>
        <taxon>Metazoa</taxon>
        <taxon>Ecdysozoa</taxon>
        <taxon>Arthropoda</taxon>
        <taxon>Hexapoda</taxon>
        <taxon>Insecta</taxon>
        <taxon>Pterygota</taxon>
        <taxon>Neoptera</taxon>
        <taxon>Paraneoptera</taxon>
        <taxon>Hemiptera</taxon>
        <taxon>Heteroptera</taxon>
        <taxon>Panheteroptera</taxon>
        <taxon>Pentatomomorpha</taxon>
        <taxon>Pentatomoidea</taxon>
        <taxon>Pentatomidae</taxon>
        <taxon>Pentatominae</taxon>
        <taxon>Nezara</taxon>
    </lineage>
</organism>
<dbReference type="GO" id="GO:0016747">
    <property type="term" value="F:acyltransferase activity, transferring groups other than amino-acyl groups"/>
    <property type="evidence" value="ECO:0007669"/>
    <property type="project" value="InterPro"/>
</dbReference>
<accession>A0A9P0E8Q5</accession>
<dbReference type="InterPro" id="IPR013653">
    <property type="entry name" value="GCN5-like_dom"/>
</dbReference>
<dbReference type="EMBL" id="OV725077">
    <property type="protein sequence ID" value="CAH1390454.1"/>
    <property type="molecule type" value="Genomic_DNA"/>
</dbReference>
<feature type="domain" description="N-acetyltransferase" evidence="1">
    <location>
        <begin position="152"/>
        <end position="278"/>
    </location>
</feature>
<dbReference type="SUPFAM" id="SSF55729">
    <property type="entry name" value="Acyl-CoA N-acyltransferases (Nat)"/>
    <property type="match status" value="1"/>
</dbReference>
<evidence type="ECO:0000259" key="1">
    <source>
        <dbReference type="PROSITE" id="PS51186"/>
    </source>
</evidence>
<dbReference type="OrthoDB" id="61870at2759"/>
<protein>
    <recommendedName>
        <fullName evidence="1">N-acetyltransferase domain-containing protein</fullName>
    </recommendedName>
</protein>
<gene>
    <name evidence="2" type="ORF">NEZAVI_LOCUS1657</name>
</gene>
<dbReference type="Proteomes" id="UP001152798">
    <property type="component" value="Chromosome 1"/>
</dbReference>
<evidence type="ECO:0000313" key="3">
    <source>
        <dbReference type="Proteomes" id="UP001152798"/>
    </source>
</evidence>
<evidence type="ECO:0000313" key="2">
    <source>
        <dbReference type="EMBL" id="CAH1390454.1"/>
    </source>
</evidence>
<reference evidence="2" key="1">
    <citation type="submission" date="2022-01" db="EMBL/GenBank/DDBJ databases">
        <authorList>
            <person name="King R."/>
        </authorList>
    </citation>
    <scope>NUCLEOTIDE SEQUENCE</scope>
</reference>
<dbReference type="PANTHER" id="PTHR20958:SF6">
    <property type="entry name" value="GLYCINE N-ACYLTRANSFERASE-LIKE PROTEIN"/>
    <property type="match status" value="1"/>
</dbReference>
<sequence>MEMTDPLKEISAKDIPDMLFRLRNNFPLAIHAHEYLQTIMKWKRKNPDLQMAILAPEGDYKLGIIFFTLIGDEFNGSVYCYDDTETITLQKALMTTKKVPFNSYKMASLSCMADKSFEVIKPILHYKEYVDSVYWLPWYCAREMEVHLPEGVEIRPLSPEHADQINEIWPHRYPGSRDLIAEIITLNFGLGLFRGSSLLSCAIHWYYGGLGVVQTVDTEKRKGYGRAVVEAATRKLGMMQIDVHLIIVSGNKVAEAFFKSLGFRYAFTSWWAESAEWN</sequence>
<dbReference type="Gene3D" id="3.40.630.30">
    <property type="match status" value="2"/>
</dbReference>
<dbReference type="Pfam" id="PF08445">
    <property type="entry name" value="FR47"/>
    <property type="match status" value="1"/>
</dbReference>
<dbReference type="PANTHER" id="PTHR20958">
    <property type="entry name" value="GLYCINE N-ACYLTRANSFERASE-LIKE PROTEIN"/>
    <property type="match status" value="1"/>
</dbReference>